<sequence length="183" mass="21578">MNFMKMGELKDIHKEDLMQLFNWRNQESIRNMMYNSDIILFDDHVCWFEGLQKSEKAISKIFYYDNIPYGVLNINNIDRMNNKCTWGFYIGPSDAPKGMGTVLGYTSLNYIFGELSMRKLSAEVLSINEKSLNFHKKLGFTQEGILRKHVIKNGEYMDVYLYGILKEEWNDHSEVIKKMMKGR</sequence>
<dbReference type="Gene3D" id="3.40.630.30">
    <property type="match status" value="1"/>
</dbReference>
<gene>
    <name evidence="2" type="primary">pseH</name>
    <name evidence="2" type="ORF">CWS01_15310</name>
</gene>
<dbReference type="SUPFAM" id="SSF55729">
    <property type="entry name" value="Acyl-CoA N-acyltransferases (Nat)"/>
    <property type="match status" value="1"/>
</dbReference>
<dbReference type="AlphaFoldDB" id="A0A2N0YZT7"/>
<dbReference type="InterPro" id="IPR000182">
    <property type="entry name" value="GNAT_dom"/>
</dbReference>
<dbReference type="Pfam" id="PF13420">
    <property type="entry name" value="Acetyltransf_4"/>
    <property type="match status" value="1"/>
</dbReference>
<name>A0A2N0YZT7_9BACI</name>
<dbReference type="PROSITE" id="PS51186">
    <property type="entry name" value="GNAT"/>
    <property type="match status" value="1"/>
</dbReference>
<dbReference type="PANTHER" id="PTHR43415">
    <property type="entry name" value="SPERMIDINE N(1)-ACETYLTRANSFERASE"/>
    <property type="match status" value="1"/>
</dbReference>
<comment type="caution">
    <text evidence="2">The sequence shown here is derived from an EMBL/GenBank/DDBJ whole genome shotgun (WGS) entry which is preliminary data.</text>
</comment>
<dbReference type="InterPro" id="IPR020036">
    <property type="entry name" value="PseH"/>
</dbReference>
<accession>A0A2N0YZT7</accession>
<dbReference type="RefSeq" id="WP_101178066.1">
    <property type="nucleotide sequence ID" value="NZ_PISE01000034.1"/>
</dbReference>
<dbReference type="InterPro" id="IPR016181">
    <property type="entry name" value="Acyl_CoA_acyltransferase"/>
</dbReference>
<dbReference type="PANTHER" id="PTHR43415:SF3">
    <property type="entry name" value="GNAT-FAMILY ACETYLTRANSFERASE"/>
    <property type="match status" value="1"/>
</dbReference>
<reference evidence="2 3" key="1">
    <citation type="journal article" date="2003" name="Int. J. Syst. Evol. Microbiol.">
        <title>Bacillus nealsonii sp. nov., isolated from a spacecraft-assembly facility, whose spores are gamma-radiation resistant.</title>
        <authorList>
            <person name="Venkateswaran K."/>
            <person name="Kempf M."/>
            <person name="Chen F."/>
            <person name="Satomi M."/>
            <person name="Nicholson W."/>
            <person name="Kern R."/>
        </authorList>
    </citation>
    <scope>NUCLEOTIDE SEQUENCE [LARGE SCALE GENOMIC DNA]</scope>
    <source>
        <strain evidence="2 3">FO-92</strain>
    </source>
</reference>
<dbReference type="Proteomes" id="UP000233375">
    <property type="component" value="Unassembled WGS sequence"/>
</dbReference>
<dbReference type="GO" id="GO:0016747">
    <property type="term" value="F:acyltransferase activity, transferring groups other than amino-acyl groups"/>
    <property type="evidence" value="ECO:0007669"/>
    <property type="project" value="InterPro"/>
</dbReference>
<organism evidence="2 3">
    <name type="scientific">Niallia nealsonii</name>
    <dbReference type="NCBI Taxonomy" id="115979"/>
    <lineage>
        <taxon>Bacteria</taxon>
        <taxon>Bacillati</taxon>
        <taxon>Bacillota</taxon>
        <taxon>Bacilli</taxon>
        <taxon>Bacillales</taxon>
        <taxon>Bacillaceae</taxon>
        <taxon>Niallia</taxon>
    </lineage>
</organism>
<feature type="domain" description="N-acetyltransferase" evidence="1">
    <location>
        <begin position="7"/>
        <end position="162"/>
    </location>
</feature>
<evidence type="ECO:0000259" key="1">
    <source>
        <dbReference type="PROSITE" id="PS51186"/>
    </source>
</evidence>
<evidence type="ECO:0000313" key="3">
    <source>
        <dbReference type="Proteomes" id="UP000233375"/>
    </source>
</evidence>
<dbReference type="OrthoDB" id="9795206at2"/>
<dbReference type="NCBIfam" id="TIGR03585">
    <property type="entry name" value="PseH"/>
    <property type="match status" value="1"/>
</dbReference>
<protein>
    <submittedName>
        <fullName evidence="2">UDP-4-amino-4, 6-dideoxy-N-acetyl-beta-L-altrosamine N-acetyltransferase</fullName>
    </submittedName>
</protein>
<keyword evidence="2" id="KW-0808">Transferase</keyword>
<keyword evidence="3" id="KW-1185">Reference proteome</keyword>
<dbReference type="EMBL" id="PISE01000034">
    <property type="protein sequence ID" value="PKG22769.1"/>
    <property type="molecule type" value="Genomic_DNA"/>
</dbReference>
<proteinExistence type="predicted"/>
<evidence type="ECO:0000313" key="2">
    <source>
        <dbReference type="EMBL" id="PKG22769.1"/>
    </source>
</evidence>